<proteinExistence type="predicted"/>
<accession>A0AAD6WQ69</accession>
<evidence type="ECO:0000313" key="3">
    <source>
        <dbReference type="Proteomes" id="UP001218188"/>
    </source>
</evidence>
<sequence length="643" mass="71327">MPPTAGDKARAGIQKRVDRMRRKIHAIAQSKYRERNMDVLREKARESMKRHRAAIKESEEKTKAAREQRREVDADYRERQRQKMRRDQMPKEDGCDEEGVGWGATPTLLECVRDYHVTPSQLPSAMIPRLRVPPAIAALAAPPANFVPCRLHEAFSGNFKNHGDFSRQGNKTYWVVFSWAREAVFTLKADCLAGKEPEDDERDVVGSFAEWADVVRVWAAFCYHHHGKCERHPRSCARSMCPAHPRPYDPPAEPGRRDPRVKLEVKVEVGVGVKRERATPRLETPKHRRAETSMRRAPVSHTPVLQSPSDGYDSDVVEPGGVPLWAPDTPPAVADVAVASAGRKREASGVVDEDHAARSRSRHAGTTDSSRAQSTAATSPPTTTLSSASSLSASTVETAAPAGKGKERAIYPLASTSSISRAAPARSSTSHAAVPARPTTSHAAVPAIPRAASPRTVASTSNASTSRVVRLNDPFFVSAAGMIRITSEAAFADIGEGPVKVVVGWEAATKYAVELAEKEAARAEPSLRRFLRLPVCPSCKMPNVKSRVDKEKWRFLESHLPNFLNAARLRKTSEFFEWVWGYYYHRFGVASLNTAWVPADTDSTVEFTADELAARDALNQIVKRKIRAWYQFQGLRRRRRVEA</sequence>
<feature type="region of interest" description="Disordered" evidence="1">
    <location>
        <begin position="339"/>
        <end position="403"/>
    </location>
</feature>
<feature type="compositionally biased region" description="Low complexity" evidence="1">
    <location>
        <begin position="420"/>
        <end position="433"/>
    </location>
</feature>
<feature type="region of interest" description="Disordered" evidence="1">
    <location>
        <begin position="43"/>
        <end position="99"/>
    </location>
</feature>
<protein>
    <submittedName>
        <fullName evidence="2">Uncharacterized protein</fullName>
    </submittedName>
</protein>
<feature type="compositionally biased region" description="Basic and acidic residues" evidence="1">
    <location>
        <begin position="275"/>
        <end position="294"/>
    </location>
</feature>
<reference evidence="2" key="1">
    <citation type="submission" date="2023-03" db="EMBL/GenBank/DDBJ databases">
        <title>Massive genome expansion in bonnet fungi (Mycena s.s.) driven by repeated elements and novel gene families across ecological guilds.</title>
        <authorList>
            <consortium name="Lawrence Berkeley National Laboratory"/>
            <person name="Harder C.B."/>
            <person name="Miyauchi S."/>
            <person name="Viragh M."/>
            <person name="Kuo A."/>
            <person name="Thoen E."/>
            <person name="Andreopoulos B."/>
            <person name="Lu D."/>
            <person name="Skrede I."/>
            <person name="Drula E."/>
            <person name="Henrissat B."/>
            <person name="Morin E."/>
            <person name="Kohler A."/>
            <person name="Barry K."/>
            <person name="LaButti K."/>
            <person name="Morin E."/>
            <person name="Salamov A."/>
            <person name="Lipzen A."/>
            <person name="Mereny Z."/>
            <person name="Hegedus B."/>
            <person name="Baldrian P."/>
            <person name="Stursova M."/>
            <person name="Weitz H."/>
            <person name="Taylor A."/>
            <person name="Grigoriev I.V."/>
            <person name="Nagy L.G."/>
            <person name="Martin F."/>
            <person name="Kauserud H."/>
        </authorList>
    </citation>
    <scope>NUCLEOTIDE SEQUENCE</scope>
    <source>
        <strain evidence="2">CBHHK200</strain>
    </source>
</reference>
<feature type="compositionally biased region" description="Basic and acidic residues" evidence="1">
    <location>
        <begin position="343"/>
        <end position="357"/>
    </location>
</feature>
<feature type="compositionally biased region" description="Basic and acidic residues" evidence="1">
    <location>
        <begin position="54"/>
        <end position="93"/>
    </location>
</feature>
<feature type="region of interest" description="Disordered" evidence="1">
    <location>
        <begin position="420"/>
        <end position="464"/>
    </location>
</feature>
<comment type="caution">
    <text evidence="2">The sequence shown here is derived from an EMBL/GenBank/DDBJ whole genome shotgun (WGS) entry which is preliminary data.</text>
</comment>
<organism evidence="2 3">
    <name type="scientific">Mycena alexandri</name>
    <dbReference type="NCBI Taxonomy" id="1745969"/>
    <lineage>
        <taxon>Eukaryota</taxon>
        <taxon>Fungi</taxon>
        <taxon>Dikarya</taxon>
        <taxon>Basidiomycota</taxon>
        <taxon>Agaricomycotina</taxon>
        <taxon>Agaricomycetes</taxon>
        <taxon>Agaricomycetidae</taxon>
        <taxon>Agaricales</taxon>
        <taxon>Marasmiineae</taxon>
        <taxon>Mycenaceae</taxon>
        <taxon>Mycena</taxon>
    </lineage>
</organism>
<keyword evidence="3" id="KW-1185">Reference proteome</keyword>
<dbReference type="Proteomes" id="UP001218188">
    <property type="component" value="Unassembled WGS sequence"/>
</dbReference>
<evidence type="ECO:0000256" key="1">
    <source>
        <dbReference type="SAM" id="MobiDB-lite"/>
    </source>
</evidence>
<dbReference type="AlphaFoldDB" id="A0AAD6WQ69"/>
<feature type="region of interest" description="Disordered" evidence="1">
    <location>
        <begin position="275"/>
        <end position="314"/>
    </location>
</feature>
<gene>
    <name evidence="2" type="ORF">C8F04DRAFT_1195839</name>
</gene>
<evidence type="ECO:0000313" key="2">
    <source>
        <dbReference type="EMBL" id="KAJ7021082.1"/>
    </source>
</evidence>
<name>A0AAD6WQ69_9AGAR</name>
<feature type="compositionally biased region" description="Low complexity" evidence="1">
    <location>
        <begin position="366"/>
        <end position="400"/>
    </location>
</feature>
<dbReference type="EMBL" id="JARJCM010000242">
    <property type="protein sequence ID" value="KAJ7021082.1"/>
    <property type="molecule type" value="Genomic_DNA"/>
</dbReference>